<reference evidence="2 3" key="1">
    <citation type="submission" date="2023-03" db="EMBL/GenBank/DDBJ databases">
        <title>Description of Hydrogenimonas sp. ISO32.</title>
        <authorList>
            <person name="Mino S."/>
            <person name="Fukazawa S."/>
            <person name="Sawabe T."/>
        </authorList>
    </citation>
    <scope>NUCLEOTIDE SEQUENCE [LARGE SCALE GENOMIC DNA]</scope>
    <source>
        <strain evidence="2 3">ISO32</strain>
    </source>
</reference>
<gene>
    <name evidence="2" type="ORF">HCR_16520</name>
</gene>
<proteinExistence type="predicted"/>
<evidence type="ECO:0000313" key="3">
    <source>
        <dbReference type="Proteomes" id="UP001321445"/>
    </source>
</evidence>
<dbReference type="Proteomes" id="UP001321445">
    <property type="component" value="Chromosome"/>
</dbReference>
<evidence type="ECO:0000313" key="2">
    <source>
        <dbReference type="EMBL" id="BDY13340.1"/>
    </source>
</evidence>
<protein>
    <submittedName>
        <fullName evidence="2">Uncharacterized protein</fullName>
    </submittedName>
</protein>
<accession>A0ABM8FLU3</accession>
<dbReference type="EMBL" id="AP027370">
    <property type="protein sequence ID" value="BDY13340.1"/>
    <property type="molecule type" value="Genomic_DNA"/>
</dbReference>
<feature type="region of interest" description="Disordered" evidence="1">
    <location>
        <begin position="47"/>
        <end position="66"/>
    </location>
</feature>
<organism evidence="2 3">
    <name type="scientific">Hydrogenimonas cancrithermarum</name>
    <dbReference type="NCBI Taxonomy" id="2993563"/>
    <lineage>
        <taxon>Bacteria</taxon>
        <taxon>Pseudomonadati</taxon>
        <taxon>Campylobacterota</taxon>
        <taxon>Epsilonproteobacteria</taxon>
        <taxon>Campylobacterales</taxon>
        <taxon>Hydrogenimonadaceae</taxon>
        <taxon>Hydrogenimonas</taxon>
    </lineage>
</organism>
<evidence type="ECO:0000256" key="1">
    <source>
        <dbReference type="SAM" id="MobiDB-lite"/>
    </source>
</evidence>
<sequence length="345" mass="41165">MWLLLVSDGMAEGNTSQQEGYMDELHKSFSEKVLEWSDMVDVTLSEWLGGEENSTEPGRAKSEEEKLLKERTSTDAFFQSDKYLGETDDTYLRVRFDTQFQNREENEFNVRVSAHLPLSRSKKRFNLFVEDVNKDNAKNVLEDTDEKNAAPRLGINYFAPEAYGVRSKYSIGLVGIHPYVRARYNILFETGEWIIEPVQSFEYSTKYQFEEETDLYFDTQPNDVSLFRLQLYRKTETRTDGMDYAFIFSYFYTGSRETGWRVSQTFWGNTQYSYSVDDGTEPPVMSEPYGGISDYRTELSWRRNVWRKWFFYELMPSVNFHRRHDYRPNYAFRFYLDFYFGTYRW</sequence>
<name>A0ABM8FLU3_9BACT</name>
<keyword evidence="3" id="KW-1185">Reference proteome</keyword>